<dbReference type="RefSeq" id="WP_179821942.1">
    <property type="nucleotide sequence ID" value="NZ_JACCCO010000001.1"/>
</dbReference>
<dbReference type="EMBL" id="JACCCO010000001">
    <property type="protein sequence ID" value="NYF41296.1"/>
    <property type="molecule type" value="Genomic_DNA"/>
</dbReference>
<evidence type="ECO:0000313" key="1">
    <source>
        <dbReference type="EMBL" id="NYF41296.1"/>
    </source>
</evidence>
<comment type="caution">
    <text evidence="1">The sequence shown here is derived from an EMBL/GenBank/DDBJ whole genome shotgun (WGS) entry which is preliminary data.</text>
</comment>
<name>A0A852V039_9ACTN</name>
<dbReference type="AlphaFoldDB" id="A0A852V039"/>
<reference evidence="1 2" key="1">
    <citation type="submission" date="2020-07" db="EMBL/GenBank/DDBJ databases">
        <title>Sequencing the genomes of 1000 actinobacteria strains.</title>
        <authorList>
            <person name="Klenk H.-P."/>
        </authorList>
    </citation>
    <scope>NUCLEOTIDE SEQUENCE [LARGE SCALE GENOMIC DNA]</scope>
    <source>
        <strain evidence="1 2">DSM 45763</strain>
    </source>
</reference>
<sequence>MIDEIAAETGPDCPACGRAGVTASTHGSAEGTVGYARCGCGRWLVVLAGRVIGFTMG</sequence>
<organism evidence="1 2">
    <name type="scientific">Streptosporangium sandarakinum</name>
    <dbReference type="NCBI Taxonomy" id="1260955"/>
    <lineage>
        <taxon>Bacteria</taxon>
        <taxon>Bacillati</taxon>
        <taxon>Actinomycetota</taxon>
        <taxon>Actinomycetes</taxon>
        <taxon>Streptosporangiales</taxon>
        <taxon>Streptosporangiaceae</taxon>
        <taxon>Streptosporangium</taxon>
    </lineage>
</organism>
<accession>A0A852V039</accession>
<evidence type="ECO:0000313" key="2">
    <source>
        <dbReference type="Proteomes" id="UP000576393"/>
    </source>
</evidence>
<gene>
    <name evidence="1" type="ORF">HDA43_003455</name>
</gene>
<keyword evidence="2" id="KW-1185">Reference proteome</keyword>
<dbReference type="Proteomes" id="UP000576393">
    <property type="component" value="Unassembled WGS sequence"/>
</dbReference>
<proteinExistence type="predicted"/>
<protein>
    <submittedName>
        <fullName evidence="1">Uncharacterized protein</fullName>
    </submittedName>
</protein>